<dbReference type="OrthoDB" id="1248120at2"/>
<dbReference type="RefSeq" id="WP_146650111.1">
    <property type="nucleotide sequence ID" value="NZ_CP012333.1"/>
</dbReference>
<dbReference type="AlphaFoldDB" id="A0A0K1Q0L6"/>
<gene>
    <name evidence="1" type="ORF">AKJ09_05618</name>
</gene>
<keyword evidence="2" id="KW-1185">Reference proteome</keyword>
<reference evidence="1 2" key="1">
    <citation type="submission" date="2015-08" db="EMBL/GenBank/DDBJ databases">
        <authorList>
            <person name="Babu N.S."/>
            <person name="Beckwith C.J."/>
            <person name="Beseler K.G."/>
            <person name="Brison A."/>
            <person name="Carone J.V."/>
            <person name="Caskin T.P."/>
            <person name="Diamond M."/>
            <person name="Durham M.E."/>
            <person name="Foxe J.M."/>
            <person name="Go M."/>
            <person name="Henderson B.A."/>
            <person name="Jones I.B."/>
            <person name="McGettigan J.A."/>
            <person name="Micheletti S.J."/>
            <person name="Nasrallah M.E."/>
            <person name="Ortiz D."/>
            <person name="Piller C.R."/>
            <person name="Privatt S.R."/>
            <person name="Schneider S.L."/>
            <person name="Sharp S."/>
            <person name="Smith T.C."/>
            <person name="Stanton J.D."/>
            <person name="Ullery H.E."/>
            <person name="Wilson R.J."/>
            <person name="Serrano M.G."/>
            <person name="Buck G."/>
            <person name="Lee V."/>
            <person name="Wang Y."/>
            <person name="Carvalho R."/>
            <person name="Voegtly L."/>
            <person name="Shi R."/>
            <person name="Duckworth R."/>
            <person name="Johnson A."/>
            <person name="Loviza R."/>
            <person name="Walstead R."/>
            <person name="Shah Z."/>
            <person name="Kiflezghi M."/>
            <person name="Wade K."/>
            <person name="Ball S.L."/>
            <person name="Bradley K.W."/>
            <person name="Asai D.J."/>
            <person name="Bowman C.A."/>
            <person name="Russell D.A."/>
            <person name="Pope W.H."/>
            <person name="Jacobs-Sera D."/>
            <person name="Hendrix R.W."/>
            <person name="Hatfull G.F."/>
        </authorList>
    </citation>
    <scope>NUCLEOTIDE SEQUENCE [LARGE SCALE GENOMIC DNA]</scope>
    <source>
        <strain evidence="1 2">DSM 27648</strain>
    </source>
</reference>
<name>A0A0K1Q0L6_9BACT</name>
<sequence length="183" mass="21167">MESTLRFFDEFLESEYRSTAGIFSKDVSDDECRMLTDRTKSFLHSSVKYQHERSGAEFDADMAEFSEMNRANAVKRQVFLVKERQNPTYGDALRRVTTGDRVYELCCSYHMKARRGVGYSVAFFVSETNEGLKIVYLRRFLSGKWSEMHGYAPMQIIDAGRVVECRKLQAPEDPESLALYDSE</sequence>
<evidence type="ECO:0000313" key="1">
    <source>
        <dbReference type="EMBL" id="AKU98954.1"/>
    </source>
</evidence>
<dbReference type="EMBL" id="CP012333">
    <property type="protein sequence ID" value="AKU98954.1"/>
    <property type="molecule type" value="Genomic_DNA"/>
</dbReference>
<dbReference type="KEGG" id="llu:AKJ09_05618"/>
<proteinExistence type="predicted"/>
<organism evidence="1 2">
    <name type="scientific">Labilithrix luteola</name>
    <dbReference type="NCBI Taxonomy" id="1391654"/>
    <lineage>
        <taxon>Bacteria</taxon>
        <taxon>Pseudomonadati</taxon>
        <taxon>Myxococcota</taxon>
        <taxon>Polyangia</taxon>
        <taxon>Polyangiales</taxon>
        <taxon>Labilitrichaceae</taxon>
        <taxon>Labilithrix</taxon>
    </lineage>
</organism>
<protein>
    <submittedName>
        <fullName evidence="1">Uncharacterized protein</fullName>
    </submittedName>
</protein>
<dbReference type="Proteomes" id="UP000064967">
    <property type="component" value="Chromosome"/>
</dbReference>
<accession>A0A0K1Q0L6</accession>
<evidence type="ECO:0000313" key="2">
    <source>
        <dbReference type="Proteomes" id="UP000064967"/>
    </source>
</evidence>